<dbReference type="SUPFAM" id="SSF69118">
    <property type="entry name" value="AhpD-like"/>
    <property type="match status" value="1"/>
</dbReference>
<organism evidence="3 4">
    <name type="scientific">Geotalea daltonii (strain DSM 22248 / JCM 15807 / FRC-32)</name>
    <name type="common">Geobacter daltonii</name>
    <dbReference type="NCBI Taxonomy" id="316067"/>
    <lineage>
        <taxon>Bacteria</taxon>
        <taxon>Pseudomonadati</taxon>
        <taxon>Thermodesulfobacteriota</taxon>
        <taxon>Desulfuromonadia</taxon>
        <taxon>Geobacterales</taxon>
        <taxon>Geobacteraceae</taxon>
        <taxon>Geotalea</taxon>
    </lineage>
</organism>
<dbReference type="GO" id="GO:0051920">
    <property type="term" value="F:peroxiredoxin activity"/>
    <property type="evidence" value="ECO:0007669"/>
    <property type="project" value="InterPro"/>
</dbReference>
<name>B9M044_GEODF</name>
<sequence>MALEEKVRELIAVGASIAANNPPEVKYHIIRARELGADDAALNDAVDIGKQVRRGAASKTDAFALSLATTPVQRERGGCRKGGGGRGNGQGDGCGCNGQKAEQ</sequence>
<dbReference type="Gene3D" id="1.20.1290.10">
    <property type="entry name" value="AhpD-like"/>
    <property type="match status" value="1"/>
</dbReference>
<dbReference type="HOGENOM" id="CLU_2259752_0_0_7"/>
<protein>
    <recommendedName>
        <fullName evidence="2">Carboxymuconolactone decarboxylase-like domain-containing protein</fullName>
    </recommendedName>
</protein>
<keyword evidence="4" id="KW-1185">Reference proteome</keyword>
<dbReference type="STRING" id="316067.Geob_2471"/>
<dbReference type="RefSeq" id="WP_012647553.1">
    <property type="nucleotide sequence ID" value="NC_011979.1"/>
</dbReference>
<reference evidence="3 4" key="1">
    <citation type="submission" date="2009-01" db="EMBL/GenBank/DDBJ databases">
        <title>Complete sequence of Geobacter sp. FRC-32.</title>
        <authorList>
            <consortium name="US DOE Joint Genome Institute"/>
            <person name="Lucas S."/>
            <person name="Copeland A."/>
            <person name="Lapidus A."/>
            <person name="Glavina del Rio T."/>
            <person name="Dalin E."/>
            <person name="Tice H."/>
            <person name="Bruce D."/>
            <person name="Goodwin L."/>
            <person name="Pitluck S."/>
            <person name="Saunders E."/>
            <person name="Brettin T."/>
            <person name="Detter J.C."/>
            <person name="Han C."/>
            <person name="Larimer F."/>
            <person name="Land M."/>
            <person name="Hauser L."/>
            <person name="Kyrpides N."/>
            <person name="Ovchinnikova G."/>
            <person name="Kostka J."/>
            <person name="Richardson P."/>
        </authorList>
    </citation>
    <scope>NUCLEOTIDE SEQUENCE [LARGE SCALE GENOMIC DNA]</scope>
    <source>
        <strain evidence="4">DSM 22248 / JCM 15807 / FRC-32</strain>
    </source>
</reference>
<accession>B9M044</accession>
<dbReference type="EMBL" id="CP001390">
    <property type="protein sequence ID" value="ACM20824.1"/>
    <property type="molecule type" value="Genomic_DNA"/>
</dbReference>
<dbReference type="InterPro" id="IPR029032">
    <property type="entry name" value="AhpD-like"/>
</dbReference>
<dbReference type="eggNOG" id="COG0599">
    <property type="taxonomic scope" value="Bacteria"/>
</dbReference>
<dbReference type="InterPro" id="IPR003779">
    <property type="entry name" value="CMD-like"/>
</dbReference>
<dbReference type="Pfam" id="PF02627">
    <property type="entry name" value="CMD"/>
    <property type="match status" value="1"/>
</dbReference>
<evidence type="ECO:0000259" key="2">
    <source>
        <dbReference type="Pfam" id="PF02627"/>
    </source>
</evidence>
<feature type="region of interest" description="Disordered" evidence="1">
    <location>
        <begin position="74"/>
        <end position="103"/>
    </location>
</feature>
<feature type="compositionally biased region" description="Gly residues" evidence="1">
    <location>
        <begin position="80"/>
        <end position="96"/>
    </location>
</feature>
<dbReference type="AlphaFoldDB" id="B9M044"/>
<evidence type="ECO:0000256" key="1">
    <source>
        <dbReference type="SAM" id="MobiDB-lite"/>
    </source>
</evidence>
<evidence type="ECO:0000313" key="3">
    <source>
        <dbReference type="EMBL" id="ACM20824.1"/>
    </source>
</evidence>
<gene>
    <name evidence="3" type="ordered locus">Geob_2471</name>
</gene>
<proteinExistence type="predicted"/>
<dbReference type="KEGG" id="geo:Geob_2471"/>
<dbReference type="OrthoDB" id="1683318at2"/>
<evidence type="ECO:0000313" key="4">
    <source>
        <dbReference type="Proteomes" id="UP000007721"/>
    </source>
</evidence>
<feature type="domain" description="Carboxymuconolactone decarboxylase-like" evidence="2">
    <location>
        <begin position="2"/>
        <end position="63"/>
    </location>
</feature>
<dbReference type="Proteomes" id="UP000007721">
    <property type="component" value="Chromosome"/>
</dbReference>